<evidence type="ECO:0008006" key="3">
    <source>
        <dbReference type="Google" id="ProtNLM"/>
    </source>
</evidence>
<dbReference type="OrthoDB" id="4506662at2"/>
<gene>
    <name evidence="1" type="ORF">E1283_03495</name>
</gene>
<reference evidence="1 2" key="1">
    <citation type="submission" date="2019-03" db="EMBL/GenBank/DDBJ databases">
        <title>Draft genome sequences of novel Actinobacteria.</title>
        <authorList>
            <person name="Sahin N."/>
            <person name="Ay H."/>
            <person name="Saygin H."/>
        </authorList>
    </citation>
    <scope>NUCLEOTIDE SEQUENCE [LARGE SCALE GENOMIC DNA]</scope>
    <source>
        <strain evidence="1 2">DSM 41900</strain>
    </source>
</reference>
<keyword evidence="2" id="KW-1185">Reference proteome</keyword>
<evidence type="ECO:0000313" key="2">
    <source>
        <dbReference type="Proteomes" id="UP000295345"/>
    </source>
</evidence>
<protein>
    <recommendedName>
        <fullName evidence="3">Transcriptional regulator</fullName>
    </recommendedName>
</protein>
<dbReference type="Proteomes" id="UP000295345">
    <property type="component" value="Unassembled WGS sequence"/>
</dbReference>
<evidence type="ECO:0000313" key="1">
    <source>
        <dbReference type="EMBL" id="TDC79079.1"/>
    </source>
</evidence>
<dbReference type="SUPFAM" id="SSF48452">
    <property type="entry name" value="TPR-like"/>
    <property type="match status" value="1"/>
</dbReference>
<name>A0A4R4TY06_9ACTN</name>
<organism evidence="1 2">
    <name type="scientific">Streptomyces hainanensis</name>
    <dbReference type="NCBI Taxonomy" id="402648"/>
    <lineage>
        <taxon>Bacteria</taxon>
        <taxon>Bacillati</taxon>
        <taxon>Actinomycetota</taxon>
        <taxon>Actinomycetes</taxon>
        <taxon>Kitasatosporales</taxon>
        <taxon>Streptomycetaceae</taxon>
        <taxon>Streptomyces</taxon>
    </lineage>
</organism>
<dbReference type="Gene3D" id="1.25.40.10">
    <property type="entry name" value="Tetratricopeptide repeat domain"/>
    <property type="match status" value="1"/>
</dbReference>
<proteinExistence type="predicted"/>
<dbReference type="InterPro" id="IPR011990">
    <property type="entry name" value="TPR-like_helical_dom_sf"/>
</dbReference>
<sequence length="326" mass="35050">MTFVADVGALVAEPVVQACSGPRFGLSDVGRLRAGLDRPYRMDHTVGSLPANREACRVEREITRVIATASYTVRIGRELQTTLAELHGHRAWYGYDGGRVEQGRLACLEALAAAHLVEDALLQVSVLETLVLLAIKADRSWEAASAVEHASRLAGRTGAGHTVHLVLALREANVATHAGDLAGARRALSRAVNRQSRTDEDAEVPNWARFVGPFEVDYATADLCVRAGQPKRAVPFLRAATRGTDGELARNGASYRVRLASVLLETGEVDEACAELSAALDVIDGISSPRLLGRLREFQLAIGRVDCAVARECGERIGRIFPRSAA</sequence>
<accession>A0A4R4TY06</accession>
<dbReference type="EMBL" id="SMKI01000022">
    <property type="protein sequence ID" value="TDC79079.1"/>
    <property type="molecule type" value="Genomic_DNA"/>
</dbReference>
<comment type="caution">
    <text evidence="1">The sequence shown here is derived from an EMBL/GenBank/DDBJ whole genome shotgun (WGS) entry which is preliminary data.</text>
</comment>
<dbReference type="RefSeq" id="WP_132816361.1">
    <property type="nucleotide sequence ID" value="NZ_SMKI01000022.1"/>
</dbReference>
<dbReference type="AlphaFoldDB" id="A0A4R4TY06"/>